<dbReference type="GO" id="GO:0031625">
    <property type="term" value="F:ubiquitin protein ligase binding"/>
    <property type="evidence" value="ECO:0007669"/>
    <property type="project" value="InterPro"/>
</dbReference>
<dbReference type="Gene3D" id="1.10.10.10">
    <property type="entry name" value="Winged helix-like DNA-binding domain superfamily/Winged helix DNA-binding domain"/>
    <property type="match status" value="1"/>
</dbReference>
<dbReference type="InterPro" id="IPR059120">
    <property type="entry name" value="Cullin-like_AB"/>
</dbReference>
<proteinExistence type="inferred from homology"/>
<evidence type="ECO:0000256" key="1">
    <source>
        <dbReference type="ARBA" id="ARBA00006019"/>
    </source>
</evidence>
<dbReference type="FunFam" id="1.20.1310.10:FF:000002">
    <property type="entry name" value="cullin-3 isoform X1"/>
    <property type="match status" value="1"/>
</dbReference>
<evidence type="ECO:0000256" key="2">
    <source>
        <dbReference type="ARBA" id="ARBA00022499"/>
    </source>
</evidence>
<evidence type="ECO:0000313" key="8">
    <source>
        <dbReference type="Proteomes" id="UP000703269"/>
    </source>
</evidence>
<feature type="domain" description="Cullin family profile" evidence="6">
    <location>
        <begin position="403"/>
        <end position="632"/>
    </location>
</feature>
<dbReference type="SMART" id="SM00182">
    <property type="entry name" value="CULLIN"/>
    <property type="match status" value="1"/>
</dbReference>
<dbReference type="SUPFAM" id="SSF75632">
    <property type="entry name" value="Cullin homology domain"/>
    <property type="match status" value="1"/>
</dbReference>
<dbReference type="SMART" id="SM00884">
    <property type="entry name" value="Cullin_Nedd8"/>
    <property type="match status" value="1"/>
</dbReference>
<comment type="caution">
    <text evidence="7">The sequence shown here is derived from an EMBL/GenBank/DDBJ whole genome shotgun (WGS) entry which is preliminary data.</text>
</comment>
<evidence type="ECO:0000256" key="5">
    <source>
        <dbReference type="RuleBase" id="RU003829"/>
    </source>
</evidence>
<keyword evidence="2" id="KW-1017">Isopeptide bond</keyword>
<dbReference type="Gene3D" id="1.20.1310.10">
    <property type="entry name" value="Cullin Repeats"/>
    <property type="match status" value="4"/>
</dbReference>
<organism evidence="7 8">
    <name type="scientific">Phanerochaete sordida</name>
    <dbReference type="NCBI Taxonomy" id="48140"/>
    <lineage>
        <taxon>Eukaryota</taxon>
        <taxon>Fungi</taxon>
        <taxon>Dikarya</taxon>
        <taxon>Basidiomycota</taxon>
        <taxon>Agaricomycotina</taxon>
        <taxon>Agaricomycetes</taxon>
        <taxon>Polyporales</taxon>
        <taxon>Phanerochaetaceae</taxon>
        <taxon>Phanerochaete</taxon>
    </lineage>
</organism>
<reference evidence="7 8" key="1">
    <citation type="submission" date="2021-08" db="EMBL/GenBank/DDBJ databases">
        <title>Draft Genome Sequence of Phanerochaete sordida strain YK-624.</title>
        <authorList>
            <person name="Mori T."/>
            <person name="Dohra H."/>
            <person name="Suzuki T."/>
            <person name="Kawagishi H."/>
            <person name="Hirai H."/>
        </authorList>
    </citation>
    <scope>NUCLEOTIDE SEQUENCE [LARGE SCALE GENOMIC DNA]</scope>
    <source>
        <strain evidence="7 8">YK-624</strain>
    </source>
</reference>
<keyword evidence="8" id="KW-1185">Reference proteome</keyword>
<dbReference type="Pfam" id="PF26557">
    <property type="entry name" value="Cullin_AB"/>
    <property type="match status" value="1"/>
</dbReference>
<dbReference type="Pfam" id="PF10557">
    <property type="entry name" value="Cullin_Nedd8"/>
    <property type="match status" value="1"/>
</dbReference>
<dbReference type="InterPro" id="IPR036390">
    <property type="entry name" value="WH_DNA-bd_sf"/>
</dbReference>
<dbReference type="InterPro" id="IPR036388">
    <property type="entry name" value="WH-like_DNA-bd_sf"/>
</dbReference>
<dbReference type="InterPro" id="IPR036317">
    <property type="entry name" value="Cullin_homology_sf"/>
</dbReference>
<sequence length="749" mass="83383">MASVTPLPPRSDADFDEGWAYLKDGLDALMVAPEPRVSQSYILALMSACYNCITSGNGMLRLDPSISMGAKLHYNVTEYFAARAVALREAADGLEGEPLLLCYAETWKRYEWGAKAADRALAHLNRKWVMYQRQEGHTEIIPVYQLALMQWKTHLLLHSQILPEKLCAALVELFNSEHSFTEAIGEAVEALVCSFVSLGIDERDLDIPKDGLYTEHLETPLVTAAESAFRTSAAALVTSISVPDYMRQAGERFSQLRRVGQCLPSKTLRVLVERWTHAFVQGNASHLWEHFRTLIFLDKREDLRHLYGLFAGVPGALEPMLPRFAEDVTRAGHAAISKLVCDNLCAIQPSPEAYTEIVLAAHRKYSPIVRRCFDGDAGFAASLQRGCRGFLSPDVMAGLSTGKAPELLVKRVDALLRKRRKKVEGEDFERALDDVATLFSYVDDKDVFQRLYAIRLAKRLIYDDSESEEAEAGILARLQDVCGAEYTRKLQRMLADSSLSKDLNARFKEHTQAHGSTPELAFTVTVFSAHVWPLPAPTEIFTLPTELLTAHTAITAYYRKAHAGRKLHWLWAHSRNELRAALGGRTYTFVASTHQAAVLLQYNACDARAFAELREATGLAEEPLRCALAPLVKAAVLVEEGEQYRLNLDFKSAKTRVNLHAALKSTPNTEDTDARAAAATARAHALRAAIVRVMKARRTLSSTDLVHALRADCAGRFSLEAAEVHEAIRKLEEQEYVTRGEGDTWVYVA</sequence>
<dbReference type="SUPFAM" id="SSF46785">
    <property type="entry name" value="Winged helix' DNA-binding domain"/>
    <property type="match status" value="1"/>
</dbReference>
<evidence type="ECO:0000256" key="4">
    <source>
        <dbReference type="PROSITE-ProRule" id="PRU00330"/>
    </source>
</evidence>
<dbReference type="Pfam" id="PF00888">
    <property type="entry name" value="Cullin"/>
    <property type="match status" value="1"/>
</dbReference>
<dbReference type="InterPro" id="IPR016159">
    <property type="entry name" value="Cullin_repeat-like_dom_sf"/>
</dbReference>
<dbReference type="Gene3D" id="3.30.230.130">
    <property type="entry name" value="Cullin, Chain C, Domain 2"/>
    <property type="match status" value="1"/>
</dbReference>
<dbReference type="PANTHER" id="PTHR11932">
    <property type="entry name" value="CULLIN"/>
    <property type="match status" value="1"/>
</dbReference>
<dbReference type="InterPro" id="IPR001373">
    <property type="entry name" value="Cullin_N"/>
</dbReference>
<name>A0A9P3GKB2_9APHY</name>
<protein>
    <submittedName>
        <fullName evidence="7">Cullin</fullName>
    </submittedName>
</protein>
<dbReference type="GO" id="GO:0006511">
    <property type="term" value="P:ubiquitin-dependent protein catabolic process"/>
    <property type="evidence" value="ECO:0007669"/>
    <property type="project" value="InterPro"/>
</dbReference>
<dbReference type="InterPro" id="IPR045093">
    <property type="entry name" value="Cullin"/>
</dbReference>
<evidence type="ECO:0000256" key="3">
    <source>
        <dbReference type="ARBA" id="ARBA00022843"/>
    </source>
</evidence>
<dbReference type="AlphaFoldDB" id="A0A9P3GKB2"/>
<keyword evidence="3" id="KW-0832">Ubl conjugation</keyword>
<dbReference type="PROSITE" id="PS50069">
    <property type="entry name" value="CULLIN_2"/>
    <property type="match status" value="1"/>
</dbReference>
<dbReference type="Proteomes" id="UP000703269">
    <property type="component" value="Unassembled WGS sequence"/>
</dbReference>
<gene>
    <name evidence="7" type="ORF">PsYK624_127000</name>
</gene>
<dbReference type="SUPFAM" id="SSF74788">
    <property type="entry name" value="Cullin repeat-like"/>
    <property type="match status" value="1"/>
</dbReference>
<dbReference type="InterPro" id="IPR016158">
    <property type="entry name" value="Cullin_homology"/>
</dbReference>
<dbReference type="EMBL" id="BPQB01000060">
    <property type="protein sequence ID" value="GJE96503.1"/>
    <property type="molecule type" value="Genomic_DNA"/>
</dbReference>
<dbReference type="OrthoDB" id="27073at2759"/>
<evidence type="ECO:0000259" key="6">
    <source>
        <dbReference type="PROSITE" id="PS50069"/>
    </source>
</evidence>
<accession>A0A9P3GKB2</accession>
<comment type="similarity">
    <text evidence="1 4 5">Belongs to the cullin family.</text>
</comment>
<evidence type="ECO:0000313" key="7">
    <source>
        <dbReference type="EMBL" id="GJE96503.1"/>
    </source>
</evidence>
<dbReference type="InterPro" id="IPR019559">
    <property type="entry name" value="Cullin_neddylation_domain"/>
</dbReference>